<dbReference type="PROSITE" id="PS51294">
    <property type="entry name" value="HTH_MYB"/>
    <property type="match status" value="1"/>
</dbReference>
<dbReference type="InterPro" id="IPR011009">
    <property type="entry name" value="Kinase-like_dom_sf"/>
</dbReference>
<dbReference type="PROSITE" id="PS50011">
    <property type="entry name" value="PROTEIN_KINASE_DOM"/>
    <property type="match status" value="1"/>
</dbReference>
<protein>
    <recommendedName>
        <fullName evidence="19">Protein kinase domain-containing protein</fullName>
    </recommendedName>
</protein>
<dbReference type="InterPro" id="IPR009057">
    <property type="entry name" value="Homeodomain-like_sf"/>
</dbReference>
<evidence type="ECO:0000259" key="15">
    <source>
        <dbReference type="PROSITE" id="PS50934"/>
    </source>
</evidence>
<dbReference type="Gene3D" id="3.30.70.330">
    <property type="match status" value="1"/>
</dbReference>
<evidence type="ECO:0000259" key="13">
    <source>
        <dbReference type="PROSITE" id="PS50090"/>
    </source>
</evidence>
<dbReference type="Pfam" id="PF00069">
    <property type="entry name" value="Pkinase"/>
    <property type="match status" value="1"/>
</dbReference>
<feature type="compositionally biased region" description="Low complexity" evidence="11">
    <location>
        <begin position="698"/>
        <end position="708"/>
    </location>
</feature>
<keyword evidence="5" id="KW-0805">Transcription regulation</keyword>
<evidence type="ECO:0008006" key="19">
    <source>
        <dbReference type="Google" id="ProtNLM"/>
    </source>
</evidence>
<dbReference type="InterPro" id="IPR001005">
    <property type="entry name" value="SANT/Myb"/>
</dbReference>
<feature type="domain" description="SANT" evidence="16">
    <location>
        <begin position="621"/>
        <end position="672"/>
    </location>
</feature>
<dbReference type="PROSITE" id="PS00108">
    <property type="entry name" value="PROTEIN_KINASE_ST"/>
    <property type="match status" value="1"/>
</dbReference>
<evidence type="ECO:0000256" key="2">
    <source>
        <dbReference type="ARBA" id="ARBA00022473"/>
    </source>
</evidence>
<accession>A0A6N2K2R9</accession>
<evidence type="ECO:0000259" key="16">
    <source>
        <dbReference type="PROSITE" id="PS51293"/>
    </source>
</evidence>
<sequence length="1160" mass="128156">MAYQAVPGPSSGSSSSSGFQYMNSPFGDTTHTKVFVGGLAWETQSETMRRYFEQFGDILEAVVISDKNTGRSKGYGFVTFREPEAARRACADPTPMIDGRRANCNLASLGRPRPPLPYGRLRPAAPYIASVQTSRGTYAGSFGYQQPVSYGYHQGLMYHPYGYAAYGPEHVYQQGVYNPYAAGQQYLQIYGVPGTLNAGMYPYGQFGQNVPGGHGYTTMQGYAVPGHQIMQFGGPSVNAMTTSPMPTIQAPYPTGIAAAVPGQQQFIVPAPSPQYMHSSGILKTAAGLRAAELLHEWRASNLALQTIYLVPAFGCIGSPLVSVLVSGVQQQTALPLIRAPVTAIMASVSPAPPSLHPKIPLSSPVKPEIPLPTTASPSPRPPQAPPPSSENDVVHIPSYSRWFSWDNTHECEVRFLPEFFDSRSPSKNPRVYKYYRNSIISQFRKNPSAKITFTEIRKTLVGDVGSIRRVFDFLDAWGLINYSPLNKQLKWEDGKDSSSKTAASPAGGGGGDGGTAGDANASNNKDSCKRLCSGCKSLCSIACFFCDKVTFSCSLANALFDIGIDAVFVFMILNSDAMLGLIQCVEHMPYDITLCARCYVRGNYRVGVSSSDFRRVEISEEARTDWTEKETLQLLEAVMHYRDDWKRVALHVGGRSVKDCITHFIKLPFGEVFTGYTDLGDVDSKYNQIKDCDDEESGPNSNGSPSPSKKIRLSPLVDASNPIMAQAAFLSALAGTEVAEAAARAAVTTLTDVEYGGNKDSGVASNGDTNLNASVKACLDANSLLEKEESDVERAISRITEVQMKEIQDKILRFEELDLQMEKEWQQVDQMKNLLFADQLSVLSKRSSTTKIDERELIAFCNGRSNPIRNFSLNQLQKAIDDCQPLETLKYLEDRDMKWYNGILERRRVFIKIFTRCTKEVYRDIVVSSQMSSHNNVLKVLGYCLEIPAGPALVFEYPENGCLQTHIYAGSLPWGIRMKIAKEIANAVTYLHTAFPRTIIHRDIKPENIFLNQNYSPKLSNFYLSISIPEGESQVEDQVAGTAPFLDPVYFQTNFVTEKTDVYSFGMLLLVLLTGRKTFEEGIYLINHVIDLVEQDRVNEVVDPVIRGNEGEGIDQQQQQAFLEVALRCTNPFSREDRPLMIEVAKELQRIERSITAAAP</sequence>
<organism evidence="18">
    <name type="scientific">Salix viminalis</name>
    <name type="common">Common osier</name>
    <name type="synonym">Basket willow</name>
    <dbReference type="NCBI Taxonomy" id="40686"/>
    <lineage>
        <taxon>Eukaryota</taxon>
        <taxon>Viridiplantae</taxon>
        <taxon>Streptophyta</taxon>
        <taxon>Embryophyta</taxon>
        <taxon>Tracheophyta</taxon>
        <taxon>Spermatophyta</taxon>
        <taxon>Magnoliopsida</taxon>
        <taxon>eudicotyledons</taxon>
        <taxon>Gunneridae</taxon>
        <taxon>Pentapetalae</taxon>
        <taxon>rosids</taxon>
        <taxon>fabids</taxon>
        <taxon>Malpighiales</taxon>
        <taxon>Salicaceae</taxon>
        <taxon>Saliceae</taxon>
        <taxon>Salix</taxon>
    </lineage>
</organism>
<dbReference type="SUPFAM" id="SSF46689">
    <property type="entry name" value="Homeodomain-like"/>
    <property type="match status" value="2"/>
</dbReference>
<dbReference type="Pfam" id="PF00249">
    <property type="entry name" value="Myb_DNA-binding"/>
    <property type="match status" value="1"/>
</dbReference>
<dbReference type="AlphaFoldDB" id="A0A6N2K2R9"/>
<evidence type="ECO:0000313" key="18">
    <source>
        <dbReference type="EMBL" id="VFU22377.1"/>
    </source>
</evidence>
<feature type="region of interest" description="Disordered" evidence="11">
    <location>
        <begin position="491"/>
        <end position="515"/>
    </location>
</feature>
<dbReference type="GO" id="GO:0004674">
    <property type="term" value="F:protein serine/threonine kinase activity"/>
    <property type="evidence" value="ECO:0007669"/>
    <property type="project" value="TreeGrafter"/>
</dbReference>
<evidence type="ECO:0000256" key="10">
    <source>
        <dbReference type="PROSITE-ProRule" id="PRU00176"/>
    </source>
</evidence>
<evidence type="ECO:0000256" key="1">
    <source>
        <dbReference type="ARBA" id="ARBA00004123"/>
    </source>
</evidence>
<feature type="region of interest" description="Disordered" evidence="11">
    <location>
        <begin position="689"/>
        <end position="712"/>
    </location>
</feature>
<dbReference type="SMART" id="SM00717">
    <property type="entry name" value="SANT"/>
    <property type="match status" value="1"/>
</dbReference>
<dbReference type="InterPro" id="IPR012677">
    <property type="entry name" value="Nucleotide-bd_a/b_plait_sf"/>
</dbReference>
<feature type="compositionally biased region" description="Gly residues" evidence="11">
    <location>
        <begin position="506"/>
        <end position="515"/>
    </location>
</feature>
<evidence type="ECO:0000259" key="14">
    <source>
        <dbReference type="PROSITE" id="PS50102"/>
    </source>
</evidence>
<feature type="compositionally biased region" description="Pro residues" evidence="11">
    <location>
        <begin position="378"/>
        <end position="388"/>
    </location>
</feature>
<feature type="domain" description="Myb-like" evidence="13">
    <location>
        <begin position="618"/>
        <end position="668"/>
    </location>
</feature>
<dbReference type="PROSITE" id="PS50102">
    <property type="entry name" value="RRM"/>
    <property type="match status" value="1"/>
</dbReference>
<feature type="domain" description="SWIRM" evidence="15">
    <location>
        <begin position="394"/>
        <end position="491"/>
    </location>
</feature>
<keyword evidence="7" id="KW-0539">Nucleus</keyword>
<feature type="region of interest" description="Disordered" evidence="11">
    <location>
        <begin position="366"/>
        <end position="392"/>
    </location>
</feature>
<dbReference type="CDD" id="cd12384">
    <property type="entry name" value="RRM_RBM24_RBM38_like"/>
    <property type="match status" value="1"/>
</dbReference>
<dbReference type="Gene3D" id="1.10.10.60">
    <property type="entry name" value="Homeodomain-like"/>
    <property type="match status" value="1"/>
</dbReference>
<feature type="domain" description="Protein kinase" evidence="12">
    <location>
        <begin position="862"/>
        <end position="1160"/>
    </location>
</feature>
<keyword evidence="2" id="KW-0217">Developmental protein</keyword>
<keyword evidence="4" id="KW-0067">ATP-binding</keyword>
<dbReference type="FunFam" id="1.10.10.60:FF:000014">
    <property type="entry name" value="SWI/SNF complex subunit SMARCC2 isoform C"/>
    <property type="match status" value="1"/>
</dbReference>
<feature type="domain" description="HTH myb-type" evidence="17">
    <location>
        <begin position="623"/>
        <end position="660"/>
    </location>
</feature>
<dbReference type="Pfam" id="PF04433">
    <property type="entry name" value="SWIRM"/>
    <property type="match status" value="1"/>
</dbReference>
<gene>
    <name evidence="18" type="ORF">SVIM_LOCUS24338</name>
</gene>
<dbReference type="Gene3D" id="1.10.10.10">
    <property type="entry name" value="Winged helix-like DNA-binding domain superfamily/Winged helix DNA-binding domain"/>
    <property type="match status" value="1"/>
</dbReference>
<dbReference type="InterPro" id="IPR017930">
    <property type="entry name" value="Myb_dom"/>
</dbReference>
<dbReference type="InterPro" id="IPR036388">
    <property type="entry name" value="WH-like_DNA-bd_sf"/>
</dbReference>
<dbReference type="PANTHER" id="PTHR27005">
    <property type="entry name" value="WALL-ASSOCIATED RECEPTOR KINASE-LIKE 21"/>
    <property type="match status" value="1"/>
</dbReference>
<evidence type="ECO:0000256" key="11">
    <source>
        <dbReference type="SAM" id="MobiDB-lite"/>
    </source>
</evidence>
<evidence type="ECO:0000256" key="8">
    <source>
        <dbReference type="ARBA" id="ARBA00047558"/>
    </source>
</evidence>
<dbReference type="SMART" id="SM00360">
    <property type="entry name" value="RRM"/>
    <property type="match status" value="1"/>
</dbReference>
<name>A0A6N2K2R9_SALVM</name>
<dbReference type="SUPFAM" id="SSF54928">
    <property type="entry name" value="RNA-binding domain, RBD"/>
    <property type="match status" value="1"/>
</dbReference>
<evidence type="ECO:0000256" key="7">
    <source>
        <dbReference type="ARBA" id="ARBA00023242"/>
    </source>
</evidence>
<evidence type="ECO:0000259" key="17">
    <source>
        <dbReference type="PROSITE" id="PS51294"/>
    </source>
</evidence>
<evidence type="ECO:0000256" key="4">
    <source>
        <dbReference type="ARBA" id="ARBA00022840"/>
    </source>
</evidence>
<dbReference type="GO" id="GO:0005524">
    <property type="term" value="F:ATP binding"/>
    <property type="evidence" value="ECO:0007669"/>
    <property type="project" value="UniProtKB-KW"/>
</dbReference>
<comment type="subcellular location">
    <subcellularLocation>
        <location evidence="1">Nucleus</location>
    </subcellularLocation>
</comment>
<dbReference type="CDD" id="cd00167">
    <property type="entry name" value="SANT"/>
    <property type="match status" value="1"/>
</dbReference>
<keyword evidence="3" id="KW-0547">Nucleotide-binding</keyword>
<feature type="domain" description="RRM" evidence="14">
    <location>
        <begin position="32"/>
        <end position="109"/>
    </location>
</feature>
<dbReference type="GO" id="GO:0005634">
    <property type="term" value="C:nucleus"/>
    <property type="evidence" value="ECO:0007669"/>
    <property type="project" value="UniProtKB-SubCell"/>
</dbReference>
<evidence type="ECO:0000259" key="12">
    <source>
        <dbReference type="PROSITE" id="PS50011"/>
    </source>
</evidence>
<evidence type="ECO:0000256" key="9">
    <source>
        <dbReference type="ARBA" id="ARBA00047951"/>
    </source>
</evidence>
<dbReference type="InterPro" id="IPR032451">
    <property type="entry name" value="SMARCC_C"/>
</dbReference>
<evidence type="ECO:0000256" key="3">
    <source>
        <dbReference type="ARBA" id="ARBA00022741"/>
    </source>
</evidence>
<dbReference type="GO" id="GO:0005886">
    <property type="term" value="C:plasma membrane"/>
    <property type="evidence" value="ECO:0007669"/>
    <property type="project" value="TreeGrafter"/>
</dbReference>
<dbReference type="Pfam" id="PF00076">
    <property type="entry name" value="RRM_1"/>
    <property type="match status" value="1"/>
</dbReference>
<proteinExistence type="predicted"/>
<comment type="catalytic activity">
    <reaction evidence="8">
        <text>L-seryl-[protein] + ATP = O-phospho-L-seryl-[protein] + ADP + H(+)</text>
        <dbReference type="Rhea" id="RHEA:17989"/>
        <dbReference type="Rhea" id="RHEA-COMP:9863"/>
        <dbReference type="Rhea" id="RHEA-COMP:11604"/>
        <dbReference type="ChEBI" id="CHEBI:15378"/>
        <dbReference type="ChEBI" id="CHEBI:29999"/>
        <dbReference type="ChEBI" id="CHEBI:30616"/>
        <dbReference type="ChEBI" id="CHEBI:83421"/>
        <dbReference type="ChEBI" id="CHEBI:456216"/>
    </reaction>
</comment>
<dbReference type="GO" id="GO:0003723">
    <property type="term" value="F:RNA binding"/>
    <property type="evidence" value="ECO:0007669"/>
    <property type="project" value="UniProtKB-UniRule"/>
</dbReference>
<dbReference type="InterPro" id="IPR000719">
    <property type="entry name" value="Prot_kinase_dom"/>
</dbReference>
<dbReference type="Pfam" id="PF16495">
    <property type="entry name" value="SWIRM-assoc_1"/>
    <property type="match status" value="1"/>
</dbReference>
<dbReference type="InterPro" id="IPR035979">
    <property type="entry name" value="RBD_domain_sf"/>
</dbReference>
<evidence type="ECO:0000256" key="5">
    <source>
        <dbReference type="ARBA" id="ARBA00023015"/>
    </source>
</evidence>
<comment type="catalytic activity">
    <reaction evidence="9">
        <text>L-threonyl-[protein] + ATP = O-phospho-L-threonyl-[protein] + ADP + H(+)</text>
        <dbReference type="Rhea" id="RHEA:46608"/>
        <dbReference type="Rhea" id="RHEA-COMP:11060"/>
        <dbReference type="Rhea" id="RHEA-COMP:11605"/>
        <dbReference type="ChEBI" id="CHEBI:15378"/>
        <dbReference type="ChEBI" id="CHEBI:30013"/>
        <dbReference type="ChEBI" id="CHEBI:30616"/>
        <dbReference type="ChEBI" id="CHEBI:61977"/>
        <dbReference type="ChEBI" id="CHEBI:456216"/>
    </reaction>
</comment>
<evidence type="ECO:0000256" key="6">
    <source>
        <dbReference type="ARBA" id="ARBA00023163"/>
    </source>
</evidence>
<dbReference type="InterPro" id="IPR017884">
    <property type="entry name" value="SANT_dom"/>
</dbReference>
<keyword evidence="6" id="KW-0804">Transcription</keyword>
<reference evidence="18" key="1">
    <citation type="submission" date="2019-03" db="EMBL/GenBank/DDBJ databases">
        <authorList>
            <person name="Mank J."/>
            <person name="Almeida P."/>
        </authorList>
    </citation>
    <scope>NUCLEOTIDE SEQUENCE</scope>
    <source>
        <strain evidence="18">78183</strain>
    </source>
</reference>
<dbReference type="PROSITE" id="PS51293">
    <property type="entry name" value="SANT"/>
    <property type="match status" value="1"/>
</dbReference>
<dbReference type="GO" id="GO:0007166">
    <property type="term" value="P:cell surface receptor signaling pathway"/>
    <property type="evidence" value="ECO:0007669"/>
    <property type="project" value="InterPro"/>
</dbReference>
<dbReference type="EMBL" id="CAADRP010000069">
    <property type="protein sequence ID" value="VFU22377.1"/>
    <property type="molecule type" value="Genomic_DNA"/>
</dbReference>
<dbReference type="InterPro" id="IPR000504">
    <property type="entry name" value="RRM_dom"/>
</dbReference>
<dbReference type="PROSITE" id="PS50934">
    <property type="entry name" value="SWIRM"/>
    <property type="match status" value="1"/>
</dbReference>
<dbReference type="FunFam" id="3.30.70.330:FF:000250">
    <property type="entry name" value="RNA-binding (RRM/RBD/RNP motifs) family protein"/>
    <property type="match status" value="1"/>
</dbReference>
<dbReference type="InterPro" id="IPR045274">
    <property type="entry name" value="WAK-like"/>
</dbReference>
<dbReference type="FunFam" id="1.10.10.10:FF:000020">
    <property type="entry name" value="SWI/SNF complex subunit SMARCC2 isoform c"/>
    <property type="match status" value="1"/>
</dbReference>
<dbReference type="InterPro" id="IPR007526">
    <property type="entry name" value="SWIRM"/>
</dbReference>
<keyword evidence="10" id="KW-0694">RNA-binding</keyword>
<dbReference type="SUPFAM" id="SSF56112">
    <property type="entry name" value="Protein kinase-like (PK-like)"/>
    <property type="match status" value="1"/>
</dbReference>
<dbReference type="PROSITE" id="PS50090">
    <property type="entry name" value="MYB_LIKE"/>
    <property type="match status" value="1"/>
</dbReference>
<dbReference type="SMART" id="SM00220">
    <property type="entry name" value="S_TKc"/>
    <property type="match status" value="1"/>
</dbReference>
<dbReference type="PANTHER" id="PTHR27005:SF308">
    <property type="entry name" value="NON-FUNCTIONAL PSEUDOKINASE ZRK2-RELATED"/>
    <property type="match status" value="1"/>
</dbReference>
<dbReference type="InterPro" id="IPR008271">
    <property type="entry name" value="Ser/Thr_kinase_AS"/>
</dbReference>
<dbReference type="Gene3D" id="1.10.510.10">
    <property type="entry name" value="Transferase(Phosphotransferase) domain 1"/>
    <property type="match status" value="1"/>
</dbReference>